<evidence type="ECO:0000313" key="5">
    <source>
        <dbReference type="Proteomes" id="UP000609531"/>
    </source>
</evidence>
<dbReference type="Proteomes" id="UP000609531">
    <property type="component" value="Unassembled WGS sequence"/>
</dbReference>
<evidence type="ECO:0000256" key="1">
    <source>
        <dbReference type="ARBA" id="ARBA00022964"/>
    </source>
</evidence>
<keyword evidence="1" id="KW-0223">Dioxygenase</keyword>
<dbReference type="EMBL" id="JAEKJA010000003">
    <property type="protein sequence ID" value="MBJ3774907.1"/>
    <property type="molecule type" value="Genomic_DNA"/>
</dbReference>
<reference evidence="4" key="1">
    <citation type="submission" date="2020-12" db="EMBL/GenBank/DDBJ databases">
        <title>Bacterial taxonomy.</title>
        <authorList>
            <person name="Pan X."/>
        </authorList>
    </citation>
    <scope>NUCLEOTIDE SEQUENCE</scope>
    <source>
        <strain evidence="4">B2012</strain>
    </source>
</reference>
<dbReference type="SUPFAM" id="SSF51182">
    <property type="entry name" value="RmlC-like cupins"/>
    <property type="match status" value="1"/>
</dbReference>
<feature type="domain" description="Cupin type-2" evidence="3">
    <location>
        <begin position="108"/>
        <end position="171"/>
    </location>
</feature>
<keyword evidence="5" id="KW-1185">Reference proteome</keyword>
<keyword evidence="2" id="KW-0560">Oxidoreductase</keyword>
<dbReference type="Pfam" id="PF07883">
    <property type="entry name" value="Cupin_2"/>
    <property type="match status" value="1"/>
</dbReference>
<dbReference type="RefSeq" id="WP_198880813.1">
    <property type="nucleotide sequence ID" value="NZ_JAEKJA010000003.1"/>
</dbReference>
<evidence type="ECO:0000256" key="2">
    <source>
        <dbReference type="ARBA" id="ARBA00023002"/>
    </source>
</evidence>
<gene>
    <name evidence="4" type="ORF">JCR33_04365</name>
</gene>
<sequence length="378" mass="42866">MNAPKAFSNRDEALKALYDDLSARNMFPFWATSSDVEHDEVRQLMGSQKAVPFVWSYKEDIEPILHRAAELVTMDDSERRSLILVNPGLNPRRATVSTMYTAYRLNDPNEIMPPHRHSPNAIRFGLIGSGNFTGVEGEDITFGPGDMVLTPIDTWHNHGTVGDESAVNLSVLDLPLVETLNSIYFEHDYKEDAELKKKQTARFPTDYSQRIYGHGGMMPRFVSHKRGTRAASPMYVYRWDMMREILEKHKDWDGDPYEALMVEYIDPTTGGPVFKTITFFVQMLRPGEKTMPLRQTASLLVAPFEGKGYSIIDGQKHEWNQFDTLAVPGGSWCQHVNASDTEPTVLFVASDEPALKAFNLFNRWGRDEAGDTVHLSDR</sequence>
<proteinExistence type="predicted"/>
<dbReference type="GO" id="GO:0051213">
    <property type="term" value="F:dioxygenase activity"/>
    <property type="evidence" value="ECO:0007669"/>
    <property type="project" value="UniProtKB-KW"/>
</dbReference>
<dbReference type="InterPro" id="IPR011051">
    <property type="entry name" value="RmlC_Cupin_sf"/>
</dbReference>
<accession>A0A934IME7</accession>
<organism evidence="4 5">
    <name type="scientific">Acuticoccus mangrovi</name>
    <dbReference type="NCBI Taxonomy" id="2796142"/>
    <lineage>
        <taxon>Bacteria</taxon>
        <taxon>Pseudomonadati</taxon>
        <taxon>Pseudomonadota</taxon>
        <taxon>Alphaproteobacteria</taxon>
        <taxon>Hyphomicrobiales</taxon>
        <taxon>Amorphaceae</taxon>
        <taxon>Acuticoccus</taxon>
    </lineage>
</organism>
<dbReference type="InterPro" id="IPR014710">
    <property type="entry name" value="RmlC-like_jellyroll"/>
</dbReference>
<comment type="caution">
    <text evidence="4">The sequence shown here is derived from an EMBL/GenBank/DDBJ whole genome shotgun (WGS) entry which is preliminary data.</text>
</comment>
<dbReference type="Gene3D" id="2.60.120.10">
    <property type="entry name" value="Jelly Rolls"/>
    <property type="match status" value="1"/>
</dbReference>
<evidence type="ECO:0000313" key="4">
    <source>
        <dbReference type="EMBL" id="MBJ3774907.1"/>
    </source>
</evidence>
<dbReference type="PANTHER" id="PTHR41517:SF1">
    <property type="entry name" value="CUPIN"/>
    <property type="match status" value="1"/>
</dbReference>
<dbReference type="PANTHER" id="PTHR41517">
    <property type="entry name" value="1,2-DIOXYGENASE PROTEIN-RELATED"/>
    <property type="match status" value="1"/>
</dbReference>
<dbReference type="CDD" id="cd02216">
    <property type="entry name" value="cupin_GDO-like_N"/>
    <property type="match status" value="1"/>
</dbReference>
<dbReference type="InterPro" id="IPR047183">
    <property type="entry name" value="GDO-like"/>
</dbReference>
<dbReference type="CDD" id="cd06992">
    <property type="entry name" value="cupin_GDO-like_C"/>
    <property type="match status" value="1"/>
</dbReference>
<evidence type="ECO:0000259" key="3">
    <source>
        <dbReference type="Pfam" id="PF07883"/>
    </source>
</evidence>
<dbReference type="AlphaFoldDB" id="A0A934IME7"/>
<protein>
    <submittedName>
        <fullName evidence="4">Cupin domain-containing protein</fullName>
    </submittedName>
</protein>
<name>A0A934IME7_9HYPH</name>
<dbReference type="InterPro" id="IPR013096">
    <property type="entry name" value="Cupin_2"/>
</dbReference>